<sequence>MANLNFVILLKASAWILLCISLPSCRAARDLPKESSTVIIIGAGMSGIMAAKTLSDHGINDFLILEATDKIGGRMVSTDFSGYTVEIGANWVEGVGGKHVNPIWELAKRYNLRMSKSNFDNISSNVYNEEGRLLPLSETKPHFDIADACQSYLDVLSNSLNAHDEEDISLTTGQRLFGLIPTSPLDMAIDYSYYDFEIAEPPRVTSLKNVLPNPTFVEYGDDEYFVCDKRGYSYIPKQLAKDFLKHENEIIIDPRLQLQKVVRHIEYSANGVRIETEDNSTFYSKYAILSVSLGVLKSRLITYQPDLPYWKIKTFYQFDMSIYTKIFLKFPYTFWLTGPGTEFFLYTDDSRGYYTYWQHLENEYPGSNIIFVTVTDDESRRIEQQSDEETKGEIMQVLRKLFGKDIPEPENILVPRWWKNRLHGGSYTNWPIGVSEADFDRMKAPVGPLYFTGEHTSSNFNGYVHGAYLAGIATAETLVDCIKYKKCKEITSNDLPWMNPNTTQVTNKTEQTCNGVCCKAIQQERESLRSFYIDTIDSLQHALTNKCKPS</sequence>
<evidence type="ECO:0000256" key="7">
    <source>
        <dbReference type="PIRSR" id="PIRSR601613-1"/>
    </source>
</evidence>
<dbReference type="Pfam" id="PF01593">
    <property type="entry name" value="Amino_oxidase"/>
    <property type="match status" value="1"/>
</dbReference>
<feature type="binding site" evidence="7">
    <location>
        <position position="46"/>
    </location>
    <ligand>
        <name>FAD</name>
        <dbReference type="ChEBI" id="CHEBI:57692"/>
    </ligand>
</feature>
<evidence type="ECO:0000259" key="9">
    <source>
        <dbReference type="Pfam" id="PF01593"/>
    </source>
</evidence>
<evidence type="ECO:0000313" key="10">
    <source>
        <dbReference type="EMBL" id="KAH7290279.1"/>
    </source>
</evidence>
<dbReference type="InterPro" id="IPR036188">
    <property type="entry name" value="FAD/NAD-bd_sf"/>
</dbReference>
<evidence type="ECO:0000256" key="1">
    <source>
        <dbReference type="ARBA" id="ARBA00001974"/>
    </source>
</evidence>
<keyword evidence="5" id="KW-0274">FAD</keyword>
<dbReference type="OMA" id="DELMIRC"/>
<accession>A0A8T2R1R6</accession>
<gene>
    <name evidence="10" type="ORF">KP509_30G040400</name>
</gene>
<dbReference type="PANTHER" id="PTHR10742:SF313">
    <property type="entry name" value="AMINE OXIDASE"/>
    <property type="match status" value="1"/>
</dbReference>
<organism evidence="10 11">
    <name type="scientific">Ceratopteris richardii</name>
    <name type="common">Triangle waterfern</name>
    <dbReference type="NCBI Taxonomy" id="49495"/>
    <lineage>
        <taxon>Eukaryota</taxon>
        <taxon>Viridiplantae</taxon>
        <taxon>Streptophyta</taxon>
        <taxon>Embryophyta</taxon>
        <taxon>Tracheophyta</taxon>
        <taxon>Polypodiopsida</taxon>
        <taxon>Polypodiidae</taxon>
        <taxon>Polypodiales</taxon>
        <taxon>Pteridineae</taxon>
        <taxon>Pteridaceae</taxon>
        <taxon>Parkerioideae</taxon>
        <taxon>Ceratopteris</taxon>
    </lineage>
</organism>
<evidence type="ECO:0000256" key="8">
    <source>
        <dbReference type="SAM" id="SignalP"/>
    </source>
</evidence>
<protein>
    <recommendedName>
        <fullName evidence="9">Amine oxidase domain-containing protein</fullName>
    </recommendedName>
</protein>
<keyword evidence="11" id="KW-1185">Reference proteome</keyword>
<dbReference type="Proteomes" id="UP000825935">
    <property type="component" value="Chromosome 30"/>
</dbReference>
<feature type="signal peptide" evidence="8">
    <location>
        <begin position="1"/>
        <end position="27"/>
    </location>
</feature>
<dbReference type="AlphaFoldDB" id="A0A8T2R1R6"/>
<dbReference type="InterPro" id="IPR002937">
    <property type="entry name" value="Amino_oxidase"/>
</dbReference>
<comment type="similarity">
    <text evidence="3">Belongs to the flavin monoamine oxidase family.</text>
</comment>
<dbReference type="SUPFAM" id="SSF51905">
    <property type="entry name" value="FAD/NAD(P)-binding domain"/>
    <property type="match status" value="1"/>
</dbReference>
<comment type="cofactor">
    <cofactor evidence="1">
        <name>FAD</name>
        <dbReference type="ChEBI" id="CHEBI:57692"/>
    </cofactor>
</comment>
<evidence type="ECO:0000313" key="11">
    <source>
        <dbReference type="Proteomes" id="UP000825935"/>
    </source>
</evidence>
<dbReference type="InterPro" id="IPR001613">
    <property type="entry name" value="Flavin_amine_oxidase"/>
</dbReference>
<dbReference type="PANTHER" id="PTHR10742">
    <property type="entry name" value="FLAVIN MONOAMINE OXIDASE"/>
    <property type="match status" value="1"/>
</dbReference>
<evidence type="ECO:0000256" key="3">
    <source>
        <dbReference type="ARBA" id="ARBA00005995"/>
    </source>
</evidence>
<evidence type="ECO:0000256" key="6">
    <source>
        <dbReference type="ARBA" id="ARBA00023002"/>
    </source>
</evidence>
<dbReference type="PRINTS" id="PR00757">
    <property type="entry name" value="AMINEOXDASEF"/>
</dbReference>
<dbReference type="InterPro" id="IPR050281">
    <property type="entry name" value="Flavin_monoamine_oxidase"/>
</dbReference>
<evidence type="ECO:0000256" key="2">
    <source>
        <dbReference type="ARBA" id="ARBA00004723"/>
    </source>
</evidence>
<feature type="binding site" evidence="7">
    <location>
        <begin position="66"/>
        <end position="67"/>
    </location>
    <ligand>
        <name>FAD</name>
        <dbReference type="ChEBI" id="CHEBI:57692"/>
    </ligand>
</feature>
<dbReference type="GO" id="GO:0050660">
    <property type="term" value="F:flavin adenine dinucleotide binding"/>
    <property type="evidence" value="ECO:0007669"/>
    <property type="project" value="UniProtKB-ARBA"/>
</dbReference>
<evidence type="ECO:0000256" key="5">
    <source>
        <dbReference type="ARBA" id="ARBA00022827"/>
    </source>
</evidence>
<feature type="chain" id="PRO_5035777558" description="Amine oxidase domain-containing protein" evidence="8">
    <location>
        <begin position="28"/>
        <end position="550"/>
    </location>
</feature>
<dbReference type="OrthoDB" id="5046242at2759"/>
<feature type="binding site" evidence="7">
    <location>
        <position position="262"/>
    </location>
    <ligand>
        <name>FAD</name>
        <dbReference type="ChEBI" id="CHEBI:57692"/>
    </ligand>
</feature>
<proteinExistence type="inferred from homology"/>
<evidence type="ECO:0000256" key="4">
    <source>
        <dbReference type="ARBA" id="ARBA00022630"/>
    </source>
</evidence>
<dbReference type="GO" id="GO:0006598">
    <property type="term" value="P:polyamine catabolic process"/>
    <property type="evidence" value="ECO:0007669"/>
    <property type="project" value="UniProtKB-ARBA"/>
</dbReference>
<keyword evidence="8" id="KW-0732">Signal</keyword>
<comment type="caution">
    <text evidence="10">The sequence shown here is derived from an EMBL/GenBank/DDBJ whole genome shotgun (WGS) entry which is preliminary data.</text>
</comment>
<keyword evidence="6" id="KW-0560">Oxidoreductase</keyword>
<dbReference type="FunFam" id="3.90.660.10:FF:000012">
    <property type="entry name" value="Polyamine oxidase 1"/>
    <property type="match status" value="1"/>
</dbReference>
<feature type="domain" description="Amine oxidase" evidence="9">
    <location>
        <begin position="45"/>
        <end position="477"/>
    </location>
</feature>
<dbReference type="EMBL" id="CM035435">
    <property type="protein sequence ID" value="KAH7290279.1"/>
    <property type="molecule type" value="Genomic_DNA"/>
</dbReference>
<dbReference type="Gene3D" id="3.90.660.10">
    <property type="match status" value="1"/>
</dbReference>
<dbReference type="Gene3D" id="3.50.50.60">
    <property type="entry name" value="FAD/NAD(P)-binding domain"/>
    <property type="match status" value="1"/>
</dbReference>
<dbReference type="GO" id="GO:0046592">
    <property type="term" value="F:polyamine oxidase activity"/>
    <property type="evidence" value="ECO:0007669"/>
    <property type="project" value="UniProtKB-ARBA"/>
</dbReference>
<reference evidence="10" key="1">
    <citation type="submission" date="2021-08" db="EMBL/GenBank/DDBJ databases">
        <title>WGS assembly of Ceratopteris richardii.</title>
        <authorList>
            <person name="Marchant D.B."/>
            <person name="Chen G."/>
            <person name="Jenkins J."/>
            <person name="Shu S."/>
            <person name="Leebens-Mack J."/>
            <person name="Grimwood J."/>
            <person name="Schmutz J."/>
            <person name="Soltis P."/>
            <person name="Soltis D."/>
            <person name="Chen Z.-H."/>
        </authorList>
    </citation>
    <scope>NUCLEOTIDE SEQUENCE</scope>
    <source>
        <strain evidence="10">Whitten #5841</strain>
        <tissue evidence="10">Leaf</tissue>
    </source>
</reference>
<comment type="pathway">
    <text evidence="2">Amine and polyamine degradation; spermine degradation.</text>
</comment>
<dbReference type="SUPFAM" id="SSF54373">
    <property type="entry name" value="FAD-linked reductases, C-terminal domain"/>
    <property type="match status" value="1"/>
</dbReference>
<keyword evidence="4" id="KW-0285">Flavoprotein</keyword>
<name>A0A8T2R1R6_CERRI</name>